<evidence type="ECO:0000256" key="1">
    <source>
        <dbReference type="SAM" id="MobiDB-lite"/>
    </source>
</evidence>
<sequence length="200" mass="22487">MAREHAATPRRNTAGKGERGKKQKAAQTHTEGTDDRRRKASPGASPRQPHAEADPHPSTTRLPEFTPPSRPQWFAALTPRGHTRCITPTEKETRNARSLSPPFPSCPLKEAAAARSCQHRVQRKHPPALQCVCPTRVAVCAHCHAQQSRKKRKNKKEKRRKASEGTRKHKCTAGVHGGKQWKIKQHSFKKKKKNFPSLTF</sequence>
<comment type="caution">
    <text evidence="2">The sequence shown here is derived from an EMBL/GenBank/DDBJ whole genome shotgun (WGS) entry which is preliminary data.</text>
</comment>
<dbReference type="EMBL" id="AAHK01004050">
    <property type="protein sequence ID" value="EAN81204.1"/>
    <property type="molecule type" value="Genomic_DNA"/>
</dbReference>
<accession>Q4CLQ1</accession>
<dbReference type="PaxDb" id="353153-Q4CLQ1"/>
<dbReference type="Proteomes" id="UP000002296">
    <property type="component" value="Unassembled WGS sequence"/>
</dbReference>
<feature type="region of interest" description="Disordered" evidence="1">
    <location>
        <begin position="146"/>
        <end position="200"/>
    </location>
</feature>
<dbReference type="GeneID" id="3532031"/>
<feature type="region of interest" description="Disordered" evidence="1">
    <location>
        <begin position="1"/>
        <end position="103"/>
    </location>
</feature>
<dbReference type="InParanoid" id="Q4CLQ1"/>
<dbReference type="AlphaFoldDB" id="Q4CLQ1"/>
<name>Q4CLQ1_TRYCC</name>
<evidence type="ECO:0000313" key="2">
    <source>
        <dbReference type="EMBL" id="EAN81204.1"/>
    </source>
</evidence>
<dbReference type="KEGG" id="tcr:507095.20"/>
<feature type="compositionally biased region" description="Basic residues" evidence="1">
    <location>
        <begin position="179"/>
        <end position="194"/>
    </location>
</feature>
<keyword evidence="3" id="KW-1185">Reference proteome</keyword>
<evidence type="ECO:0000313" key="3">
    <source>
        <dbReference type="Proteomes" id="UP000002296"/>
    </source>
</evidence>
<proteinExistence type="predicted"/>
<feature type="compositionally biased region" description="Basic residues" evidence="1">
    <location>
        <begin position="147"/>
        <end position="171"/>
    </location>
</feature>
<dbReference type="RefSeq" id="XP_802650.1">
    <property type="nucleotide sequence ID" value="XM_797557.1"/>
</dbReference>
<organism evidence="2 3">
    <name type="scientific">Trypanosoma cruzi (strain CL Brener)</name>
    <dbReference type="NCBI Taxonomy" id="353153"/>
    <lineage>
        <taxon>Eukaryota</taxon>
        <taxon>Discoba</taxon>
        <taxon>Euglenozoa</taxon>
        <taxon>Kinetoplastea</taxon>
        <taxon>Metakinetoplastina</taxon>
        <taxon>Trypanosomatida</taxon>
        <taxon>Trypanosomatidae</taxon>
        <taxon>Trypanosoma</taxon>
        <taxon>Schizotrypanum</taxon>
    </lineage>
</organism>
<gene>
    <name evidence="2" type="ORF">Tc00.1047053507095.20</name>
</gene>
<reference evidence="2 3" key="1">
    <citation type="journal article" date="2005" name="Science">
        <title>The genome sequence of Trypanosoma cruzi, etiologic agent of Chagas disease.</title>
        <authorList>
            <person name="El-Sayed N.M."/>
            <person name="Myler P.J."/>
            <person name="Bartholomeu D.C."/>
            <person name="Nilsson D."/>
            <person name="Aggarwal G."/>
            <person name="Tran A.N."/>
            <person name="Ghedin E."/>
            <person name="Worthey E.A."/>
            <person name="Delcher A.L."/>
            <person name="Blandin G."/>
            <person name="Westenberger S.J."/>
            <person name="Caler E."/>
            <person name="Cerqueira G.C."/>
            <person name="Branche C."/>
            <person name="Haas B."/>
            <person name="Anupama A."/>
            <person name="Arner E."/>
            <person name="Aslund L."/>
            <person name="Attipoe P."/>
            <person name="Bontempi E."/>
            <person name="Bringaud F."/>
            <person name="Burton P."/>
            <person name="Cadag E."/>
            <person name="Campbell D.A."/>
            <person name="Carrington M."/>
            <person name="Crabtree J."/>
            <person name="Darban H."/>
            <person name="da Silveira J.F."/>
            <person name="de Jong P."/>
            <person name="Edwards K."/>
            <person name="Englund P.T."/>
            <person name="Fazelina G."/>
            <person name="Feldblyum T."/>
            <person name="Ferella M."/>
            <person name="Frasch A.C."/>
            <person name="Gull K."/>
            <person name="Horn D."/>
            <person name="Hou L."/>
            <person name="Huang Y."/>
            <person name="Kindlund E."/>
            <person name="Klingbeil M."/>
            <person name="Kluge S."/>
            <person name="Koo H."/>
            <person name="Lacerda D."/>
            <person name="Levin M.J."/>
            <person name="Lorenzi H."/>
            <person name="Louie T."/>
            <person name="Machado C.R."/>
            <person name="McCulloch R."/>
            <person name="McKenna A."/>
            <person name="Mizuno Y."/>
            <person name="Mottram J.C."/>
            <person name="Nelson S."/>
            <person name="Ochaya S."/>
            <person name="Osoegawa K."/>
            <person name="Pai G."/>
            <person name="Parsons M."/>
            <person name="Pentony M."/>
            <person name="Pettersson U."/>
            <person name="Pop M."/>
            <person name="Ramirez J.L."/>
            <person name="Rinta J."/>
            <person name="Robertson L."/>
            <person name="Salzberg S.L."/>
            <person name="Sanchez D.O."/>
            <person name="Seyler A."/>
            <person name="Sharma R."/>
            <person name="Shetty J."/>
            <person name="Simpson A.J."/>
            <person name="Sisk E."/>
            <person name="Tammi M.T."/>
            <person name="Tarleton R."/>
            <person name="Teixeira S."/>
            <person name="Van Aken S."/>
            <person name="Vogt C."/>
            <person name="Ward P.N."/>
            <person name="Wickstead B."/>
            <person name="Wortman J."/>
            <person name="White O."/>
            <person name="Fraser C.M."/>
            <person name="Stuart K.D."/>
            <person name="Andersson B."/>
        </authorList>
    </citation>
    <scope>NUCLEOTIDE SEQUENCE [LARGE SCALE GENOMIC DNA]</scope>
    <source>
        <strain evidence="2 3">CL Brener</strain>
    </source>
</reference>
<protein>
    <submittedName>
        <fullName evidence="2">Uncharacterized protein</fullName>
    </submittedName>
</protein>